<dbReference type="PANTHER" id="PTHR32470">
    <property type="entry name" value="ADH DEHYDROGENASE [UBIQUINONE] 1 ALPHA SUBCOMPLEX ASSEMBLY FACTOR 2"/>
    <property type="match status" value="1"/>
</dbReference>
<feature type="region of interest" description="Disordered" evidence="2">
    <location>
        <begin position="124"/>
        <end position="281"/>
    </location>
</feature>
<evidence type="ECO:0000313" key="4">
    <source>
        <dbReference type="Proteomes" id="UP000053424"/>
    </source>
</evidence>
<dbReference type="HOGENOM" id="CLU_990639_0_0_1"/>
<evidence type="ECO:0008006" key="5">
    <source>
        <dbReference type="Google" id="ProtNLM"/>
    </source>
</evidence>
<dbReference type="Proteomes" id="UP000053424">
    <property type="component" value="Unassembled WGS sequence"/>
</dbReference>
<reference evidence="4" key="2">
    <citation type="submission" date="2015-01" db="EMBL/GenBank/DDBJ databases">
        <title>Evolutionary Origins and Diversification of the Mycorrhizal Mutualists.</title>
        <authorList>
            <consortium name="DOE Joint Genome Institute"/>
            <consortium name="Mycorrhizal Genomics Consortium"/>
            <person name="Kohler A."/>
            <person name="Kuo A."/>
            <person name="Nagy L.G."/>
            <person name="Floudas D."/>
            <person name="Copeland A."/>
            <person name="Barry K.W."/>
            <person name="Cichocki N."/>
            <person name="Veneault-Fourrey C."/>
            <person name="LaButti K."/>
            <person name="Lindquist E.A."/>
            <person name="Lipzen A."/>
            <person name="Lundell T."/>
            <person name="Morin E."/>
            <person name="Murat C."/>
            <person name="Riley R."/>
            <person name="Ohm R."/>
            <person name="Sun H."/>
            <person name="Tunlid A."/>
            <person name="Henrissat B."/>
            <person name="Grigoriev I.V."/>
            <person name="Hibbett D.S."/>
            <person name="Martin F."/>
        </authorList>
    </citation>
    <scope>NUCLEOTIDE SEQUENCE [LARGE SCALE GENOMIC DNA]</scope>
    <source>
        <strain evidence="4">h7</strain>
    </source>
</reference>
<feature type="compositionally biased region" description="Basic and acidic residues" evidence="2">
    <location>
        <begin position="159"/>
        <end position="171"/>
    </location>
</feature>
<feature type="compositionally biased region" description="Polar residues" evidence="2">
    <location>
        <begin position="204"/>
        <end position="216"/>
    </location>
</feature>
<dbReference type="OrthoDB" id="10255576at2759"/>
<dbReference type="AlphaFoldDB" id="A0A0C3CDJ4"/>
<feature type="compositionally biased region" description="Polar residues" evidence="2">
    <location>
        <begin position="172"/>
        <end position="182"/>
    </location>
</feature>
<sequence>MSFFTKVWNAIRNPVRYKGRDLQGNKYFEMRNPNDPTRKKRIVRYGEQEDMWKYIGGAERLPVQWSAWLTHTRPNPPTLEELQADAARQQRVAENVDAIEARDRAEEEEMLRIRQRDAKLALEEAAASASRTGRPLNEVTSIPEPSDLPEVTSTSRASSSEHEIPTKKESVESPTLLETPSAQKPKILPPAFLTPGTPRKPKSAVSTPFTPPSIVNASEPPSHKETPQVPLNAPPNARIGSQHQKEAEWTESLKKGTPLPSMPSRPVSNTESWTPKARRRG</sequence>
<dbReference type="GO" id="GO:0045271">
    <property type="term" value="C:respiratory chain complex I"/>
    <property type="evidence" value="ECO:0007669"/>
    <property type="project" value="InterPro"/>
</dbReference>
<organism evidence="3 4">
    <name type="scientific">Hebeloma cylindrosporum</name>
    <dbReference type="NCBI Taxonomy" id="76867"/>
    <lineage>
        <taxon>Eukaryota</taxon>
        <taxon>Fungi</taxon>
        <taxon>Dikarya</taxon>
        <taxon>Basidiomycota</taxon>
        <taxon>Agaricomycotina</taxon>
        <taxon>Agaricomycetes</taxon>
        <taxon>Agaricomycetidae</taxon>
        <taxon>Agaricales</taxon>
        <taxon>Agaricineae</taxon>
        <taxon>Hymenogastraceae</taxon>
        <taxon>Hebeloma</taxon>
    </lineage>
</organism>
<evidence type="ECO:0000256" key="1">
    <source>
        <dbReference type="ARBA" id="ARBA00007355"/>
    </source>
</evidence>
<dbReference type="InterPro" id="IPR007763">
    <property type="entry name" value="NDUFA12"/>
</dbReference>
<feature type="compositionally biased region" description="Basic and acidic residues" evidence="2">
    <location>
        <begin position="243"/>
        <end position="254"/>
    </location>
</feature>
<dbReference type="EMBL" id="KN831770">
    <property type="protein sequence ID" value="KIM46845.1"/>
    <property type="molecule type" value="Genomic_DNA"/>
</dbReference>
<proteinExistence type="inferred from homology"/>
<name>A0A0C3CDJ4_HEBCY</name>
<comment type="similarity">
    <text evidence="1">Belongs to the complex I NDUFA12 subunit family.</text>
</comment>
<gene>
    <name evidence="3" type="ORF">M413DRAFT_440419</name>
</gene>
<dbReference type="GO" id="GO:0005739">
    <property type="term" value="C:mitochondrion"/>
    <property type="evidence" value="ECO:0007669"/>
    <property type="project" value="TreeGrafter"/>
</dbReference>
<protein>
    <recommendedName>
        <fullName evidence="5">NADH dehydrogenase [ubiquinone] 1 alpha subcomplex subunit</fullName>
    </recommendedName>
</protein>
<keyword evidence="4" id="KW-1185">Reference proteome</keyword>
<dbReference type="PANTHER" id="PTHR32470:SF2">
    <property type="entry name" value="NADH DEHYDROGENASE [UBIQUINONE] 1 ALPHA SUBCOMPLEX ASSEMBLY FACTOR 2"/>
    <property type="match status" value="1"/>
</dbReference>
<dbReference type="Pfam" id="PF05071">
    <property type="entry name" value="NDUFA12"/>
    <property type="match status" value="1"/>
</dbReference>
<reference evidence="3 4" key="1">
    <citation type="submission" date="2014-04" db="EMBL/GenBank/DDBJ databases">
        <authorList>
            <consortium name="DOE Joint Genome Institute"/>
            <person name="Kuo A."/>
            <person name="Gay G."/>
            <person name="Dore J."/>
            <person name="Kohler A."/>
            <person name="Nagy L.G."/>
            <person name="Floudas D."/>
            <person name="Copeland A."/>
            <person name="Barry K.W."/>
            <person name="Cichocki N."/>
            <person name="Veneault-Fourrey C."/>
            <person name="LaButti K."/>
            <person name="Lindquist E.A."/>
            <person name="Lipzen A."/>
            <person name="Lundell T."/>
            <person name="Morin E."/>
            <person name="Murat C."/>
            <person name="Sun H."/>
            <person name="Tunlid A."/>
            <person name="Henrissat B."/>
            <person name="Grigoriev I.V."/>
            <person name="Hibbett D.S."/>
            <person name="Martin F."/>
            <person name="Nordberg H.P."/>
            <person name="Cantor M.N."/>
            <person name="Hua S.X."/>
        </authorList>
    </citation>
    <scope>NUCLEOTIDE SEQUENCE [LARGE SCALE GENOMIC DNA]</scope>
    <source>
        <strain evidence="4">h7</strain>
    </source>
</reference>
<evidence type="ECO:0000256" key="2">
    <source>
        <dbReference type="SAM" id="MobiDB-lite"/>
    </source>
</evidence>
<evidence type="ECO:0000313" key="3">
    <source>
        <dbReference type="EMBL" id="KIM46845.1"/>
    </source>
</evidence>
<dbReference type="STRING" id="686832.A0A0C3CDJ4"/>
<accession>A0A0C3CDJ4</accession>
<dbReference type="InterPro" id="IPR052618">
    <property type="entry name" value="ComplexI_NDUFA12"/>
</dbReference>
<dbReference type="GO" id="GO:0032981">
    <property type="term" value="P:mitochondrial respiratory chain complex I assembly"/>
    <property type="evidence" value="ECO:0007669"/>
    <property type="project" value="TreeGrafter"/>
</dbReference>